<dbReference type="InterPro" id="IPR008978">
    <property type="entry name" value="HSP20-like_chaperone"/>
</dbReference>
<dbReference type="Pfam" id="PF04969">
    <property type="entry name" value="CS"/>
    <property type="match status" value="1"/>
</dbReference>
<feature type="domain" description="CS" evidence="6">
    <location>
        <begin position="264"/>
        <end position="350"/>
    </location>
</feature>
<dbReference type="EMBL" id="OV121132">
    <property type="protein sequence ID" value="CAH0546420.1"/>
    <property type="molecule type" value="Genomic_DNA"/>
</dbReference>
<evidence type="ECO:0000256" key="1">
    <source>
        <dbReference type="ARBA" id="ARBA00004123"/>
    </source>
</evidence>
<dbReference type="OrthoDB" id="428655at2759"/>
<evidence type="ECO:0000256" key="3">
    <source>
        <dbReference type="ARBA" id="ARBA00018915"/>
    </source>
</evidence>
<name>A0A9P0ASK2_BRAAE</name>
<accession>A0A9P0ASK2</accession>
<dbReference type="AlphaFoldDB" id="A0A9P0ASK2"/>
<evidence type="ECO:0000256" key="5">
    <source>
        <dbReference type="ARBA" id="ARBA00023242"/>
    </source>
</evidence>
<gene>
    <name evidence="7" type="ORF">MELIAE_LOCUS592</name>
</gene>
<dbReference type="PANTHER" id="PTHR21664">
    <property type="entry name" value="CHRONIC MYELOGENOUS LEUKEMIA TUMOR ANTIGEN 66"/>
    <property type="match status" value="1"/>
</dbReference>
<dbReference type="InterPro" id="IPR007052">
    <property type="entry name" value="CS_dom"/>
</dbReference>
<dbReference type="PROSITE" id="PS51203">
    <property type="entry name" value="CS"/>
    <property type="match status" value="1"/>
</dbReference>
<proteinExistence type="predicted"/>
<protein>
    <recommendedName>
        <fullName evidence="3">NudC domain-containing protein 1</fullName>
    </recommendedName>
</protein>
<dbReference type="Gene3D" id="2.60.40.790">
    <property type="match status" value="1"/>
</dbReference>
<dbReference type="GO" id="GO:0005737">
    <property type="term" value="C:cytoplasm"/>
    <property type="evidence" value="ECO:0007669"/>
    <property type="project" value="UniProtKB-SubCell"/>
</dbReference>
<dbReference type="GO" id="GO:0005634">
    <property type="term" value="C:nucleus"/>
    <property type="evidence" value="ECO:0007669"/>
    <property type="project" value="UniProtKB-SubCell"/>
</dbReference>
<dbReference type="InterPro" id="IPR037895">
    <property type="entry name" value="NUDCD1"/>
</dbReference>
<evidence type="ECO:0000313" key="7">
    <source>
        <dbReference type="EMBL" id="CAH0546420.1"/>
    </source>
</evidence>
<dbReference type="SUPFAM" id="SSF49764">
    <property type="entry name" value="HSP20-like chaperones"/>
    <property type="match status" value="1"/>
</dbReference>
<dbReference type="PANTHER" id="PTHR21664:SF1">
    <property type="entry name" value="NUDC DOMAIN-CONTAINING PROTEIN 1"/>
    <property type="match status" value="1"/>
</dbReference>
<keyword evidence="5" id="KW-0539">Nucleus</keyword>
<evidence type="ECO:0000313" key="8">
    <source>
        <dbReference type="Proteomes" id="UP001154078"/>
    </source>
</evidence>
<keyword evidence="4" id="KW-0963">Cytoplasm</keyword>
<reference evidence="7" key="1">
    <citation type="submission" date="2021-12" db="EMBL/GenBank/DDBJ databases">
        <authorList>
            <person name="King R."/>
        </authorList>
    </citation>
    <scope>NUCLEOTIDE SEQUENCE</scope>
</reference>
<sequence length="566" mass="64516">MGPKLIELRPNRQLLNPEFNGYKLSLENVVTNKKELKNSVERILLDSTQYSLLHVKLFGLQNHLIGETVDENDSVYYIDKKRNLCKTYIDPFNFELIDPIVLWQVPQTREKQPGNYNVTFKFVNCDFAVLTDGLGVLYLLSTGSRNDDDLFTIVYSGDVNDSDKGYIVSDAVYCDNNNKKEIHVVLLHVELDSNTQKYTTIINWVTLTEAEENWGQTALREIQVKGDVQYLTLEKNCKFINVVTDGECKFTLNSEHPIVEKNKDESKPLLWHQSESDVSLKILLPENFDKSKLNVVTTSDTISVKYEDLVWLNGNLSKSIDSNLTTWMVDKNNLEITLIKNGSDEWINVIKGNNKEEYVEINSIEEVANRLAHLTSETEANPPSGTTFNSQQIEDCDLEYDKTVIFERICGITNETVNKINIGSNPVLLSANINDESLPAFGIRHDVDVLLWKPSLNNEEFTVKHAGTLHAFGYIQASKQQKKYTVCSPDLNNIAICQSTRYVFLYCQKKAISSGELRNRSIGRYIPNMAQQYVINIPNEEVLGIYISNKLLFILADTFISVFKIE</sequence>
<evidence type="ECO:0000259" key="6">
    <source>
        <dbReference type="PROSITE" id="PS51203"/>
    </source>
</evidence>
<comment type="subcellular location">
    <subcellularLocation>
        <location evidence="2">Cytoplasm</location>
    </subcellularLocation>
    <subcellularLocation>
        <location evidence="1">Nucleus</location>
    </subcellularLocation>
</comment>
<organism evidence="7 8">
    <name type="scientific">Brassicogethes aeneus</name>
    <name type="common">Rape pollen beetle</name>
    <name type="synonym">Meligethes aeneus</name>
    <dbReference type="NCBI Taxonomy" id="1431903"/>
    <lineage>
        <taxon>Eukaryota</taxon>
        <taxon>Metazoa</taxon>
        <taxon>Ecdysozoa</taxon>
        <taxon>Arthropoda</taxon>
        <taxon>Hexapoda</taxon>
        <taxon>Insecta</taxon>
        <taxon>Pterygota</taxon>
        <taxon>Neoptera</taxon>
        <taxon>Endopterygota</taxon>
        <taxon>Coleoptera</taxon>
        <taxon>Polyphaga</taxon>
        <taxon>Cucujiformia</taxon>
        <taxon>Nitidulidae</taxon>
        <taxon>Meligethinae</taxon>
        <taxon>Brassicogethes</taxon>
    </lineage>
</organism>
<keyword evidence="8" id="KW-1185">Reference proteome</keyword>
<evidence type="ECO:0000256" key="4">
    <source>
        <dbReference type="ARBA" id="ARBA00022490"/>
    </source>
</evidence>
<evidence type="ECO:0000256" key="2">
    <source>
        <dbReference type="ARBA" id="ARBA00004496"/>
    </source>
</evidence>
<dbReference type="Proteomes" id="UP001154078">
    <property type="component" value="Chromosome 1"/>
</dbReference>